<dbReference type="AlphaFoldDB" id="A0A9N9E0X1"/>
<organism evidence="1 2">
    <name type="scientific">Paraglomus brasilianum</name>
    <dbReference type="NCBI Taxonomy" id="144538"/>
    <lineage>
        <taxon>Eukaryota</taxon>
        <taxon>Fungi</taxon>
        <taxon>Fungi incertae sedis</taxon>
        <taxon>Mucoromycota</taxon>
        <taxon>Glomeromycotina</taxon>
        <taxon>Glomeromycetes</taxon>
        <taxon>Paraglomerales</taxon>
        <taxon>Paraglomeraceae</taxon>
        <taxon>Paraglomus</taxon>
    </lineage>
</organism>
<name>A0A9N9E0X1_9GLOM</name>
<proteinExistence type="predicted"/>
<reference evidence="1" key="1">
    <citation type="submission" date="2021-06" db="EMBL/GenBank/DDBJ databases">
        <authorList>
            <person name="Kallberg Y."/>
            <person name="Tangrot J."/>
            <person name="Rosling A."/>
        </authorList>
    </citation>
    <scope>NUCLEOTIDE SEQUENCE</scope>
    <source>
        <strain evidence="1">BR232B</strain>
    </source>
</reference>
<accession>A0A9N9E0X1</accession>
<sequence>STFGFAGSACPKKVHMDPLTPMLPLAWNSYEKYLRITAAHAFAAFKKAVLNLKIYYKSELPIQLLQTQ</sequence>
<keyword evidence="2" id="KW-1185">Reference proteome</keyword>
<feature type="non-terminal residue" evidence="1">
    <location>
        <position position="1"/>
    </location>
</feature>
<gene>
    <name evidence="1" type="ORF">PBRASI_LOCUS10647</name>
</gene>
<protein>
    <submittedName>
        <fullName evidence="1">1294_t:CDS:1</fullName>
    </submittedName>
</protein>
<evidence type="ECO:0000313" key="1">
    <source>
        <dbReference type="EMBL" id="CAG8658376.1"/>
    </source>
</evidence>
<dbReference type="Proteomes" id="UP000789739">
    <property type="component" value="Unassembled WGS sequence"/>
</dbReference>
<comment type="caution">
    <text evidence="1">The sequence shown here is derived from an EMBL/GenBank/DDBJ whole genome shotgun (WGS) entry which is preliminary data.</text>
</comment>
<evidence type="ECO:0000313" key="2">
    <source>
        <dbReference type="Proteomes" id="UP000789739"/>
    </source>
</evidence>
<dbReference type="EMBL" id="CAJVPI010003435">
    <property type="protein sequence ID" value="CAG8658376.1"/>
    <property type="molecule type" value="Genomic_DNA"/>
</dbReference>